<feature type="compositionally biased region" description="Low complexity" evidence="1">
    <location>
        <begin position="257"/>
        <end position="270"/>
    </location>
</feature>
<dbReference type="Pfam" id="PF26514">
    <property type="entry name" value="DUF8173"/>
    <property type="match status" value="1"/>
</dbReference>
<dbReference type="EMBL" id="JBHSXI010000012">
    <property type="protein sequence ID" value="MFC6889890.1"/>
    <property type="molecule type" value="Genomic_DNA"/>
</dbReference>
<gene>
    <name evidence="4" type="ORF">ACFQEY_12795</name>
</gene>
<name>A0ABD5UN00_9EURY</name>
<organism evidence="4 5">
    <name type="scientific">Halorubrum trueperi</name>
    <dbReference type="NCBI Taxonomy" id="2004704"/>
    <lineage>
        <taxon>Archaea</taxon>
        <taxon>Methanobacteriati</taxon>
        <taxon>Methanobacteriota</taxon>
        <taxon>Stenosarchaea group</taxon>
        <taxon>Halobacteria</taxon>
        <taxon>Halobacteriales</taxon>
        <taxon>Haloferacaceae</taxon>
        <taxon>Halorubrum</taxon>
    </lineage>
</organism>
<reference evidence="4 5" key="1">
    <citation type="journal article" date="2019" name="Int. J. Syst. Evol. Microbiol.">
        <title>The Global Catalogue of Microorganisms (GCM) 10K type strain sequencing project: providing services to taxonomists for standard genome sequencing and annotation.</title>
        <authorList>
            <consortium name="The Broad Institute Genomics Platform"/>
            <consortium name="The Broad Institute Genome Sequencing Center for Infectious Disease"/>
            <person name="Wu L."/>
            <person name="Ma J."/>
        </authorList>
    </citation>
    <scope>NUCLEOTIDE SEQUENCE [LARGE SCALE GENOMIC DNA]</scope>
    <source>
        <strain evidence="4 5">Y73</strain>
    </source>
</reference>
<feature type="compositionally biased region" description="Basic and acidic residues" evidence="1">
    <location>
        <begin position="207"/>
        <end position="221"/>
    </location>
</feature>
<proteinExistence type="predicted"/>
<keyword evidence="2" id="KW-0812">Transmembrane</keyword>
<evidence type="ECO:0000256" key="1">
    <source>
        <dbReference type="SAM" id="MobiDB-lite"/>
    </source>
</evidence>
<feature type="transmembrane region" description="Helical" evidence="2">
    <location>
        <begin position="140"/>
        <end position="158"/>
    </location>
</feature>
<keyword evidence="2" id="KW-0472">Membrane</keyword>
<sequence>MVPPHAAALLGQFGPLLGQFGPELVQPPRRNAFELAVSIGFEFVSTAVILSLLGAIVLAVAPDFTADGVRYLHEEPAEAFLSGLVAFVVTAVAMLLLAVTVVGLVIVIPLMIVFAILGIGATTVSIIALGSWLRSVFDGGATTGYGFSLVIGAIVWAVAEVVPILGGLVTFVVGTMGFGYLMLWVTSHWLGRDYGSFDDGGTGTTDAPRDRNRSTRDRTDGNSDSATEGVDDWDDPDRFRNIAAVDAEREEREATETNDPNEANEPNDPNEMGENATDHDESSR</sequence>
<evidence type="ECO:0000313" key="4">
    <source>
        <dbReference type="EMBL" id="MFC6889890.1"/>
    </source>
</evidence>
<evidence type="ECO:0000259" key="3">
    <source>
        <dbReference type="Pfam" id="PF26514"/>
    </source>
</evidence>
<dbReference type="AlphaFoldDB" id="A0ABD5UN00"/>
<comment type="caution">
    <text evidence="4">The sequence shown here is derived from an EMBL/GenBank/DDBJ whole genome shotgun (WGS) entry which is preliminary data.</text>
</comment>
<dbReference type="RefSeq" id="WP_379769132.1">
    <property type="nucleotide sequence ID" value="NZ_JBHSXI010000012.1"/>
</dbReference>
<feature type="transmembrane region" description="Helical" evidence="2">
    <location>
        <begin position="112"/>
        <end position="133"/>
    </location>
</feature>
<feature type="transmembrane region" description="Helical" evidence="2">
    <location>
        <begin position="80"/>
        <end position="106"/>
    </location>
</feature>
<feature type="compositionally biased region" description="Basic and acidic residues" evidence="1">
    <location>
        <begin position="236"/>
        <end position="255"/>
    </location>
</feature>
<accession>A0ABD5UN00</accession>
<feature type="transmembrane region" description="Helical" evidence="2">
    <location>
        <begin position="35"/>
        <end position="60"/>
    </location>
</feature>
<feature type="region of interest" description="Disordered" evidence="1">
    <location>
        <begin position="199"/>
        <end position="284"/>
    </location>
</feature>
<keyword evidence="2" id="KW-1133">Transmembrane helix</keyword>
<feature type="domain" description="DUF8173" evidence="3">
    <location>
        <begin position="34"/>
        <end position="181"/>
    </location>
</feature>
<protein>
    <recommendedName>
        <fullName evidence="3">DUF8173 domain-containing protein</fullName>
    </recommendedName>
</protein>
<feature type="transmembrane region" description="Helical" evidence="2">
    <location>
        <begin position="164"/>
        <end position="185"/>
    </location>
</feature>
<evidence type="ECO:0000313" key="5">
    <source>
        <dbReference type="Proteomes" id="UP001596333"/>
    </source>
</evidence>
<dbReference type="Proteomes" id="UP001596333">
    <property type="component" value="Unassembled WGS sequence"/>
</dbReference>
<evidence type="ECO:0000256" key="2">
    <source>
        <dbReference type="SAM" id="Phobius"/>
    </source>
</evidence>
<keyword evidence="5" id="KW-1185">Reference proteome</keyword>
<dbReference type="InterPro" id="IPR058486">
    <property type="entry name" value="DUF8173"/>
</dbReference>